<dbReference type="Proteomes" id="UP001145022">
    <property type="component" value="Unassembled WGS sequence"/>
</dbReference>
<reference evidence="1" key="3">
    <citation type="journal article" date="2023" name="J. Biotechnol.">
        <title>Draft Genome Sequences of Endophytic Pseudomonas Strains, Isolated from the Interior of Brassicaceae Plants.</title>
        <authorList>
            <person name="Kaneko H."/>
            <person name="Furuya T."/>
        </authorList>
    </citation>
    <scope>NUCLEOTIDE SEQUENCE</scope>
    <source>
        <strain evidence="1">RS3R-1</strain>
    </source>
</reference>
<sequence>MAPLKNTSRRGAYVRPPKNRIVVDLAECRFQKTFGTVMPILQAIGLKEHYWLTEASANARIPDLTVKSFEKSAYRNEYQ</sequence>
<evidence type="ECO:0000313" key="1">
    <source>
        <dbReference type="EMBL" id="GLH45266.1"/>
    </source>
</evidence>
<protein>
    <submittedName>
        <fullName evidence="1">Uncharacterized protein</fullName>
    </submittedName>
</protein>
<reference evidence="1" key="1">
    <citation type="journal article" date="2021" name="Sci. Rep.">
        <title>An efficient direct screening system for microorganisms that activate plant immune responses based on plant-microbe interactions using cultured plant cells.</title>
        <authorList>
            <person name="Kurokawa M."/>
            <person name="Nakano M."/>
            <person name="Kitahata N."/>
            <person name="Kuchitsu K."/>
            <person name="Furuya T."/>
        </authorList>
    </citation>
    <scope>NUCLEOTIDE SEQUENCE</scope>
    <source>
        <strain evidence="1">RS3R-1</strain>
    </source>
</reference>
<keyword evidence="2" id="KW-1185">Reference proteome</keyword>
<evidence type="ECO:0000313" key="2">
    <source>
        <dbReference type="Proteomes" id="UP001145022"/>
    </source>
</evidence>
<reference evidence="1" key="2">
    <citation type="submission" date="2022-11" db="EMBL/GenBank/DDBJ databases">
        <title>Draft genome sequencing of Pseudomonas atacamensis RS3R1.</title>
        <authorList>
            <person name="Furuya T."/>
            <person name="Kaneko H."/>
        </authorList>
    </citation>
    <scope>NUCLEOTIDE SEQUENCE</scope>
    <source>
        <strain evidence="1">RS3R-1</strain>
    </source>
</reference>
<dbReference type="EMBL" id="BSCQ01000046">
    <property type="protein sequence ID" value="GLH45266.1"/>
    <property type="molecule type" value="Genomic_DNA"/>
</dbReference>
<gene>
    <name evidence="1" type="ORF">RS3R1_43540</name>
</gene>
<comment type="caution">
    <text evidence="1">The sequence shown here is derived from an EMBL/GenBank/DDBJ whole genome shotgun (WGS) entry which is preliminary data.</text>
</comment>
<name>A0ABQ5PNS1_9PSED</name>
<accession>A0ABQ5PNS1</accession>
<proteinExistence type="predicted"/>
<organism evidence="1 2">
    <name type="scientific">Pseudomonas atacamensis</name>
    <dbReference type="NCBI Taxonomy" id="2565368"/>
    <lineage>
        <taxon>Bacteria</taxon>
        <taxon>Pseudomonadati</taxon>
        <taxon>Pseudomonadota</taxon>
        <taxon>Gammaproteobacteria</taxon>
        <taxon>Pseudomonadales</taxon>
        <taxon>Pseudomonadaceae</taxon>
        <taxon>Pseudomonas</taxon>
    </lineage>
</organism>